<comment type="caution">
    <text evidence="2">The sequence shown here is derived from an EMBL/GenBank/DDBJ whole genome shotgun (WGS) entry which is preliminary data.</text>
</comment>
<proteinExistence type="predicted"/>
<dbReference type="PANTHER" id="PTHR30007:SF0">
    <property type="entry name" value="TRANSPOSASE"/>
    <property type="match status" value="1"/>
</dbReference>
<dbReference type="EMBL" id="BARS01037648">
    <property type="protein sequence ID" value="GAG14661.1"/>
    <property type="molecule type" value="Genomic_DNA"/>
</dbReference>
<gene>
    <name evidence="2" type="ORF">S01H1_57702</name>
</gene>
<protein>
    <recommendedName>
        <fullName evidence="1">Insertion element IS402-like domain-containing protein</fullName>
    </recommendedName>
</protein>
<organism evidence="2">
    <name type="scientific">marine sediment metagenome</name>
    <dbReference type="NCBI Taxonomy" id="412755"/>
    <lineage>
        <taxon>unclassified sequences</taxon>
        <taxon>metagenomes</taxon>
        <taxon>ecological metagenomes</taxon>
    </lineage>
</organism>
<dbReference type="InterPro" id="IPR025161">
    <property type="entry name" value="IS402-like_dom"/>
</dbReference>
<dbReference type="AlphaFoldDB" id="X0WPP1"/>
<evidence type="ECO:0000313" key="2">
    <source>
        <dbReference type="EMBL" id="GAG14661.1"/>
    </source>
</evidence>
<feature type="domain" description="Insertion element IS402-like" evidence="1">
    <location>
        <begin position="13"/>
        <end position="75"/>
    </location>
</feature>
<accession>X0WPP1</accession>
<dbReference type="Pfam" id="PF13340">
    <property type="entry name" value="DUF4096"/>
    <property type="match status" value="1"/>
</dbReference>
<evidence type="ECO:0000259" key="1">
    <source>
        <dbReference type="Pfam" id="PF13340"/>
    </source>
</evidence>
<reference evidence="2" key="1">
    <citation type="journal article" date="2014" name="Front. Microbiol.">
        <title>High frequency of phylogenetically diverse reductive dehalogenase-homologous genes in deep subseafloor sedimentary metagenomes.</title>
        <authorList>
            <person name="Kawai M."/>
            <person name="Futagami T."/>
            <person name="Toyoda A."/>
            <person name="Takaki Y."/>
            <person name="Nishi S."/>
            <person name="Hori S."/>
            <person name="Arai W."/>
            <person name="Tsubouchi T."/>
            <person name="Morono Y."/>
            <person name="Uchiyama I."/>
            <person name="Ito T."/>
            <person name="Fujiyama A."/>
            <person name="Inagaki F."/>
            <person name="Takami H."/>
        </authorList>
    </citation>
    <scope>NUCLEOTIDE SEQUENCE</scope>
    <source>
        <strain evidence="2">Expedition CK06-06</strain>
    </source>
</reference>
<name>X0WPP1_9ZZZZ</name>
<feature type="non-terminal residue" evidence="2">
    <location>
        <position position="75"/>
    </location>
</feature>
<dbReference type="PANTHER" id="PTHR30007">
    <property type="entry name" value="PHP DOMAIN PROTEIN"/>
    <property type="match status" value="1"/>
</dbReference>
<sequence length="75" mass="8786">MTTTTRKPYSTDLTNEQWAILEPLIPPAKHGGHPREVDMREVLNTLFYLNRTGCQWGLLPHDLLPKSTVYQYFRQ</sequence>